<dbReference type="SUPFAM" id="SSF54060">
    <property type="entry name" value="His-Me finger endonucleases"/>
    <property type="match status" value="1"/>
</dbReference>
<keyword evidence="2" id="KW-0540">Nuclease</keyword>
<keyword evidence="2" id="KW-0255">Endonuclease</keyword>
<evidence type="ECO:0000259" key="1">
    <source>
        <dbReference type="Pfam" id="PF13392"/>
    </source>
</evidence>
<protein>
    <submittedName>
        <fullName evidence="2">HNH endonuclease</fullName>
    </submittedName>
</protein>
<dbReference type="GO" id="GO:0004519">
    <property type="term" value="F:endonuclease activity"/>
    <property type="evidence" value="ECO:0007669"/>
    <property type="project" value="UniProtKB-KW"/>
</dbReference>
<dbReference type="Gene3D" id="1.20.5.2050">
    <property type="match status" value="1"/>
</dbReference>
<dbReference type="EMBL" id="SDKK01000081">
    <property type="protein sequence ID" value="TYC48755.1"/>
    <property type="molecule type" value="Genomic_DNA"/>
</dbReference>
<dbReference type="AlphaFoldDB" id="A0A6C2C679"/>
<feature type="domain" description="HNH nuclease" evidence="1">
    <location>
        <begin position="63"/>
        <end position="107"/>
    </location>
</feature>
<accession>A0A6C2C679</accession>
<dbReference type="InterPro" id="IPR003615">
    <property type="entry name" value="HNH_nuc"/>
</dbReference>
<dbReference type="SUPFAM" id="SSF54171">
    <property type="entry name" value="DNA-binding domain"/>
    <property type="match status" value="1"/>
</dbReference>
<evidence type="ECO:0000313" key="2">
    <source>
        <dbReference type="EMBL" id="TYC48755.1"/>
    </source>
</evidence>
<sequence length="203" mass="23451">MSINKTRAVTKEIPSQIELRRLFDCSDGKLFWKVSRQKINIGDVAGSLKKTGYTTVTIDRKIYRLHRLIYQFHKGDLSADVVVDHIDGNPANNRIENLQVVSQKQNLQKITKHSNNTSGLVGVCWHKKSNKWRASYIDSNGKFKHIGYYTNKYQACHERCKKVLSVVGERFYVEHSLSTEDRDAYNDWLIAESERNDDFLLAA</sequence>
<dbReference type="Proteomes" id="UP000389128">
    <property type="component" value="Unassembled WGS sequence"/>
</dbReference>
<dbReference type="RefSeq" id="WP_148581839.1">
    <property type="nucleotide sequence ID" value="NZ_SDKK01000081.1"/>
</dbReference>
<dbReference type="GO" id="GO:0003677">
    <property type="term" value="F:DNA binding"/>
    <property type="evidence" value="ECO:0007669"/>
    <property type="project" value="InterPro"/>
</dbReference>
<dbReference type="Pfam" id="PF13392">
    <property type="entry name" value="HNH_3"/>
    <property type="match status" value="1"/>
</dbReference>
<dbReference type="InterPro" id="IPR044925">
    <property type="entry name" value="His-Me_finger_sf"/>
</dbReference>
<dbReference type="Gene3D" id="3.90.75.20">
    <property type="match status" value="1"/>
</dbReference>
<reference evidence="2 3" key="1">
    <citation type="submission" date="2019-01" db="EMBL/GenBank/DDBJ databases">
        <title>Zoogloea oleivorans genome sequencing and assembly.</title>
        <authorList>
            <person name="Tancsics A."/>
            <person name="Farkas M."/>
            <person name="Kriszt B."/>
            <person name="Maroti G."/>
            <person name="Horvath B."/>
        </authorList>
    </citation>
    <scope>NUCLEOTIDE SEQUENCE [LARGE SCALE GENOMIC DNA]</scope>
    <source>
        <strain evidence="2 3">Buc</strain>
    </source>
</reference>
<keyword evidence="2" id="KW-0378">Hydrolase</keyword>
<comment type="caution">
    <text evidence="2">The sequence shown here is derived from an EMBL/GenBank/DDBJ whole genome shotgun (WGS) entry which is preliminary data.</text>
</comment>
<organism evidence="2 3">
    <name type="scientific">Zoogloea oleivorans</name>
    <dbReference type="NCBI Taxonomy" id="1552750"/>
    <lineage>
        <taxon>Bacteria</taxon>
        <taxon>Pseudomonadati</taxon>
        <taxon>Pseudomonadota</taxon>
        <taxon>Betaproteobacteria</taxon>
        <taxon>Rhodocyclales</taxon>
        <taxon>Zoogloeaceae</taxon>
        <taxon>Zoogloea</taxon>
    </lineage>
</organism>
<dbReference type="OrthoDB" id="388551at2"/>
<gene>
    <name evidence="2" type="ORF">ETQ85_25765</name>
</gene>
<dbReference type="InterPro" id="IPR016177">
    <property type="entry name" value="DNA-bd_dom_sf"/>
</dbReference>
<keyword evidence="3" id="KW-1185">Reference proteome</keyword>
<proteinExistence type="predicted"/>
<name>A0A6C2C679_9RHOO</name>
<evidence type="ECO:0000313" key="3">
    <source>
        <dbReference type="Proteomes" id="UP000389128"/>
    </source>
</evidence>